<name>A0A172WZU1_HAFAL</name>
<gene>
    <name evidence="4" type="primary">bshA</name>
</gene>
<keyword evidence="4" id="KW-0808">Transferase</keyword>
<dbReference type="RefSeq" id="WP_072053591.1">
    <property type="nucleotide sequence ID" value="NZ_JAHWJA010000001.1"/>
</dbReference>
<reference evidence="4" key="1">
    <citation type="journal article" date="2016" name="PLoS ONE">
        <title>Genetic Diversity of O-Antigens in Hafnia alvei and the Development of a Suspension Array for Serotype Detection.</title>
        <authorList>
            <person name="Duan Z."/>
            <person name="Niedziela T."/>
            <person name="Lugowski C."/>
            <person name="Cao B."/>
            <person name="Wang T."/>
            <person name="Xu L."/>
            <person name="Yang B."/>
            <person name="Liu B."/>
            <person name="Wang L."/>
        </authorList>
    </citation>
    <scope>NUCLEOTIDE SEQUENCE</scope>
    <source>
        <strain evidence="4">PCM1189</strain>
    </source>
</reference>
<feature type="domain" description="Glycosyl transferase family 1" evidence="2">
    <location>
        <begin position="196"/>
        <end position="346"/>
    </location>
</feature>
<evidence type="ECO:0000259" key="2">
    <source>
        <dbReference type="Pfam" id="PF00534"/>
    </source>
</evidence>
<dbReference type="EMBL" id="KX117078">
    <property type="protein sequence ID" value="ANF29885.1"/>
    <property type="molecule type" value="Genomic_DNA"/>
</dbReference>
<protein>
    <submittedName>
        <fullName evidence="4">N-acetyl-alpha-D-glucosaminyl L-malate synthase</fullName>
        <ecNumber evidence="4">2.4.1.-</ecNumber>
    </submittedName>
</protein>
<keyword evidence="1" id="KW-0812">Transmembrane</keyword>
<dbReference type="EC" id="2.4.1.-" evidence="4"/>
<evidence type="ECO:0000256" key="1">
    <source>
        <dbReference type="SAM" id="Phobius"/>
    </source>
</evidence>
<proteinExistence type="predicted"/>
<dbReference type="SUPFAM" id="SSF53756">
    <property type="entry name" value="UDP-Glycosyltransferase/glycogen phosphorylase"/>
    <property type="match status" value="1"/>
</dbReference>
<dbReference type="Pfam" id="PF13439">
    <property type="entry name" value="Glyco_transf_4"/>
    <property type="match status" value="1"/>
</dbReference>
<keyword evidence="1" id="KW-0472">Membrane</keyword>
<keyword evidence="1" id="KW-1133">Transmembrane helix</keyword>
<dbReference type="PANTHER" id="PTHR45871:SF1">
    <property type="entry name" value="PHOSPHATIDYLINOSITOL N-ACETYLGLUCOSAMINYLTRANSFERASE SUBUNIT A"/>
    <property type="match status" value="1"/>
</dbReference>
<dbReference type="AlphaFoldDB" id="A0A172WZU1"/>
<keyword evidence="4" id="KW-0328">Glycosyltransferase</keyword>
<dbReference type="InterPro" id="IPR028098">
    <property type="entry name" value="Glyco_trans_4-like_N"/>
</dbReference>
<feature type="transmembrane region" description="Helical" evidence="1">
    <location>
        <begin position="67"/>
        <end position="88"/>
    </location>
</feature>
<organism evidence="4">
    <name type="scientific">Hafnia alvei</name>
    <dbReference type="NCBI Taxonomy" id="569"/>
    <lineage>
        <taxon>Bacteria</taxon>
        <taxon>Pseudomonadati</taxon>
        <taxon>Pseudomonadota</taxon>
        <taxon>Gammaproteobacteria</taxon>
        <taxon>Enterobacterales</taxon>
        <taxon>Hafniaceae</taxon>
        <taxon>Hafnia</taxon>
    </lineage>
</organism>
<feature type="domain" description="Glycosyltransferase subfamily 4-like N-terminal" evidence="3">
    <location>
        <begin position="24"/>
        <end position="186"/>
    </location>
</feature>
<evidence type="ECO:0000313" key="4">
    <source>
        <dbReference type="EMBL" id="ANF29885.1"/>
    </source>
</evidence>
<sequence>MKIVVIPSWYPNDRLHTQGAFFRDQALALSETHEVDVIYCHREKYFSSRTYADEGVNTHYWNYRLRLGSFLGMLGRILIFLLMFTFYYRKNKPGLIHCHSVAFNQNGAAGIAGILIGAIYSIPVIITEHATVFATKNYSFLEKKLMQWALNKADTVIAVSVELKQHLFEFCGRVSIEVIPNTLDVNKFNPSIQTRKLKNDHIKMCSIGYLMHKKGFDRLINVIFLLKKRKNIHVKLDIIGDGPEKAALMKMVAKLGLTDSISFLGEMSKNEVARVLPNYDIFILLSRVETFGVVFIEALACGLYCIGTQCGGPEYILDDTRLGVIFKNSDIPSDYVEELSLLLLNKSIFEFRDYRFSVAENRYSFTSFRHEFYDKVIKKYEL</sequence>
<evidence type="ECO:0000259" key="3">
    <source>
        <dbReference type="Pfam" id="PF13439"/>
    </source>
</evidence>
<dbReference type="Gene3D" id="3.40.50.2000">
    <property type="entry name" value="Glycogen Phosphorylase B"/>
    <property type="match status" value="2"/>
</dbReference>
<accession>A0A172WZU1</accession>
<dbReference type="PANTHER" id="PTHR45871">
    <property type="entry name" value="N-ACETYLGLUCOSAMINYL-PHOSPHATIDYLINOSITOL BIOSYNTHETIC PROTEIN"/>
    <property type="match status" value="1"/>
</dbReference>
<feature type="transmembrane region" description="Helical" evidence="1">
    <location>
        <begin position="108"/>
        <end position="126"/>
    </location>
</feature>
<dbReference type="InterPro" id="IPR001296">
    <property type="entry name" value="Glyco_trans_1"/>
</dbReference>
<dbReference type="GO" id="GO:0016757">
    <property type="term" value="F:glycosyltransferase activity"/>
    <property type="evidence" value="ECO:0007669"/>
    <property type="project" value="UniProtKB-KW"/>
</dbReference>
<dbReference type="Pfam" id="PF00534">
    <property type="entry name" value="Glycos_transf_1"/>
    <property type="match status" value="1"/>
</dbReference>